<dbReference type="GeneID" id="20821238"/>
<protein>
    <submittedName>
        <fullName evidence="1">Uncharacterized protein</fullName>
    </submittedName>
</protein>
<reference evidence="1" key="1">
    <citation type="submission" date="2013-12" db="EMBL/GenBank/DDBJ databases">
        <title>The Genome Sequence of Aphanomyces astaci APO3.</title>
        <authorList>
            <consortium name="The Broad Institute Genomics Platform"/>
            <person name="Russ C."/>
            <person name="Tyler B."/>
            <person name="van West P."/>
            <person name="Dieguez-Uribeondo J."/>
            <person name="Young S.K."/>
            <person name="Zeng Q."/>
            <person name="Gargeya S."/>
            <person name="Fitzgerald M."/>
            <person name="Abouelleil A."/>
            <person name="Alvarado L."/>
            <person name="Chapman S.B."/>
            <person name="Gainer-Dewar J."/>
            <person name="Goldberg J."/>
            <person name="Griggs A."/>
            <person name="Gujja S."/>
            <person name="Hansen M."/>
            <person name="Howarth C."/>
            <person name="Imamovic A."/>
            <person name="Ireland A."/>
            <person name="Larimer J."/>
            <person name="McCowan C."/>
            <person name="Murphy C."/>
            <person name="Pearson M."/>
            <person name="Poon T.W."/>
            <person name="Priest M."/>
            <person name="Roberts A."/>
            <person name="Saif S."/>
            <person name="Shea T."/>
            <person name="Sykes S."/>
            <person name="Wortman J."/>
            <person name="Nusbaum C."/>
            <person name="Birren B."/>
        </authorList>
    </citation>
    <scope>NUCLEOTIDE SEQUENCE [LARGE SCALE GENOMIC DNA]</scope>
    <source>
        <strain evidence="1">APO3</strain>
    </source>
</reference>
<evidence type="ECO:0000313" key="1">
    <source>
        <dbReference type="EMBL" id="ETV63826.1"/>
    </source>
</evidence>
<accession>W4FAJ1</accession>
<name>W4FAJ1_APHAT</name>
<organism evidence="1">
    <name type="scientific">Aphanomyces astaci</name>
    <name type="common">Crayfish plague agent</name>
    <dbReference type="NCBI Taxonomy" id="112090"/>
    <lineage>
        <taxon>Eukaryota</taxon>
        <taxon>Sar</taxon>
        <taxon>Stramenopiles</taxon>
        <taxon>Oomycota</taxon>
        <taxon>Saprolegniomycetes</taxon>
        <taxon>Saprolegniales</taxon>
        <taxon>Verrucalvaceae</taxon>
        <taxon>Aphanomyces</taxon>
    </lineage>
</organism>
<sequence length="57" mass="6164">MRLVDLRPCRAAAACELSLPGGDDDDRRYHRGGVHLFQAGSVTMSSGGGVRLVPPRW</sequence>
<dbReference type="RefSeq" id="XP_009846691.1">
    <property type="nucleotide sequence ID" value="XM_009848389.1"/>
</dbReference>
<gene>
    <name evidence="1" type="ORF">H257_19242</name>
</gene>
<proteinExistence type="predicted"/>
<dbReference type="AlphaFoldDB" id="W4FAJ1"/>
<dbReference type="EMBL" id="KI913542">
    <property type="protein sequence ID" value="ETV63826.1"/>
    <property type="molecule type" value="Genomic_DNA"/>
</dbReference>
<dbReference type="VEuPathDB" id="FungiDB:H257_19242"/>